<keyword evidence="2" id="KW-1185">Reference proteome</keyword>
<dbReference type="Proteomes" id="UP000025241">
    <property type="component" value="Chromosome I"/>
</dbReference>
<dbReference type="RefSeq" id="WP_242411196.1">
    <property type="nucleotide sequence ID" value="NZ_HG322950.1"/>
</dbReference>
<dbReference type="KEGG" id="pkc:PKB_5042"/>
<proteinExistence type="predicted"/>
<evidence type="ECO:0000313" key="2">
    <source>
        <dbReference type="Proteomes" id="UP000025241"/>
    </source>
</evidence>
<reference evidence="1 2" key="2">
    <citation type="submission" date="2014-05" db="EMBL/GenBank/DDBJ databases">
        <title>Genome sequence of the 3-chlorobenzoate degrading bacterium Pseudomonas knackmussii B13 shows multiple evidence for horizontal gene transfer.</title>
        <authorList>
            <person name="Miyazaki R."/>
            <person name="Bertelli C."/>
            <person name="Falquet L."/>
            <person name="Robinson-Rechavi M."/>
            <person name="Gharib W."/>
            <person name="Roy S."/>
            <person name="Van der Meer J.R."/>
        </authorList>
    </citation>
    <scope>NUCLEOTIDE SEQUENCE [LARGE SCALE GENOMIC DNA]</scope>
    <source>
        <strain evidence="1 2">B13</strain>
    </source>
</reference>
<gene>
    <name evidence="1" type="ORF">PKB_5042</name>
</gene>
<accession>A0A024HMR5</accession>
<dbReference type="STRING" id="1301098.PKB_5042"/>
<dbReference type="HOGENOM" id="CLU_196066_0_0_6"/>
<dbReference type="PATRIC" id="fig|1301098.3.peg.5016"/>
<protein>
    <submittedName>
        <fullName evidence="1">Conserved phage protein</fullName>
    </submittedName>
</protein>
<dbReference type="EMBL" id="HG322950">
    <property type="protein sequence ID" value="CDF86355.1"/>
    <property type="molecule type" value="Genomic_DNA"/>
</dbReference>
<sequence>MSIERHDQIGIRHSQAGSIERQAIAGPWPTYRQFRDLPERDRWVLYGSAKAYREALEGQGLAMSESYDDFIRRVTEELNI</sequence>
<reference evidence="1 2" key="1">
    <citation type="submission" date="2013-03" db="EMBL/GenBank/DDBJ databases">
        <authorList>
            <person name="Linke B."/>
        </authorList>
    </citation>
    <scope>NUCLEOTIDE SEQUENCE [LARGE SCALE GENOMIC DNA]</scope>
    <source>
        <strain evidence="1 2">B13</strain>
    </source>
</reference>
<organism evidence="1 2">
    <name type="scientific">Pseudomonas knackmussii (strain DSM 6978 / CCUG 54928 / LMG 23759 / B13)</name>
    <dbReference type="NCBI Taxonomy" id="1301098"/>
    <lineage>
        <taxon>Bacteria</taxon>
        <taxon>Pseudomonadati</taxon>
        <taxon>Pseudomonadota</taxon>
        <taxon>Gammaproteobacteria</taxon>
        <taxon>Pseudomonadales</taxon>
        <taxon>Pseudomonadaceae</taxon>
        <taxon>Pseudomonas</taxon>
    </lineage>
</organism>
<name>A0A024HMR5_PSEKB</name>
<dbReference type="AlphaFoldDB" id="A0A024HMR5"/>
<evidence type="ECO:0000313" key="1">
    <source>
        <dbReference type="EMBL" id="CDF86355.1"/>
    </source>
</evidence>